<evidence type="ECO:0000313" key="2">
    <source>
        <dbReference type="Proteomes" id="UP000784294"/>
    </source>
</evidence>
<proteinExistence type="predicted"/>
<protein>
    <submittedName>
        <fullName evidence="1">Uncharacterized protein</fullName>
    </submittedName>
</protein>
<sequence length="214" mass="23641">MFVHIWARQVAEPSNAKVHIAKHSKFARRCICKFMVPPSGGFIEPLAALPHDFAWNDSIKKICFHSQLAYAAVSQTFLLDSRLNFILRSTNRIYPQASLGCVLSGLDISDLSPPVFPDECPICDSSSFSIGMRAPDPWLPYSSLKPAYDLASTCFLSLSTSVGLHSSRFYGVVSHFPITLPDTPQVTVKLGHGSGILLGRRPQYCEESPSKAYY</sequence>
<name>A0A3S5B365_9PLAT</name>
<dbReference type="AlphaFoldDB" id="A0A3S5B365"/>
<dbReference type="EMBL" id="CAAALY010260161">
    <property type="protein sequence ID" value="VEL39124.1"/>
    <property type="molecule type" value="Genomic_DNA"/>
</dbReference>
<dbReference type="Proteomes" id="UP000784294">
    <property type="component" value="Unassembled WGS sequence"/>
</dbReference>
<accession>A0A3S5B365</accession>
<gene>
    <name evidence="1" type="ORF">PXEA_LOCUS32564</name>
</gene>
<reference evidence="1" key="1">
    <citation type="submission" date="2018-11" db="EMBL/GenBank/DDBJ databases">
        <authorList>
            <consortium name="Pathogen Informatics"/>
        </authorList>
    </citation>
    <scope>NUCLEOTIDE SEQUENCE</scope>
</reference>
<evidence type="ECO:0000313" key="1">
    <source>
        <dbReference type="EMBL" id="VEL39124.1"/>
    </source>
</evidence>
<organism evidence="1 2">
    <name type="scientific">Protopolystoma xenopodis</name>
    <dbReference type="NCBI Taxonomy" id="117903"/>
    <lineage>
        <taxon>Eukaryota</taxon>
        <taxon>Metazoa</taxon>
        <taxon>Spiralia</taxon>
        <taxon>Lophotrochozoa</taxon>
        <taxon>Platyhelminthes</taxon>
        <taxon>Monogenea</taxon>
        <taxon>Polyopisthocotylea</taxon>
        <taxon>Polystomatidea</taxon>
        <taxon>Polystomatidae</taxon>
        <taxon>Protopolystoma</taxon>
    </lineage>
</organism>
<keyword evidence="2" id="KW-1185">Reference proteome</keyword>
<comment type="caution">
    <text evidence="1">The sequence shown here is derived from an EMBL/GenBank/DDBJ whole genome shotgun (WGS) entry which is preliminary data.</text>
</comment>